<evidence type="ECO:0000313" key="14">
    <source>
        <dbReference type="Proteomes" id="UP001140206"/>
    </source>
</evidence>
<keyword evidence="12" id="KW-0812">Transmembrane</keyword>
<keyword evidence="12" id="KW-0472">Membrane</keyword>
<dbReference type="EMBL" id="JAMFTS010000002">
    <property type="protein sequence ID" value="KAJ4791064.1"/>
    <property type="molecule type" value="Genomic_DNA"/>
</dbReference>
<evidence type="ECO:0000256" key="1">
    <source>
        <dbReference type="ARBA" id="ARBA00003158"/>
    </source>
</evidence>
<feature type="region of interest" description="Disordered" evidence="11">
    <location>
        <begin position="75"/>
        <end position="94"/>
    </location>
</feature>
<comment type="function">
    <text evidence="1 10">Promotes plant cell differentiation, organogenesis and somatic embryogenesis as well as cell proliferation.</text>
</comment>
<evidence type="ECO:0000256" key="10">
    <source>
        <dbReference type="RuleBase" id="RU368031"/>
    </source>
</evidence>
<keyword evidence="12" id="KW-1133">Transmembrane helix</keyword>
<keyword evidence="6 10" id="KW-0765">Sulfation</keyword>
<dbReference type="GO" id="GO:0008083">
    <property type="term" value="F:growth factor activity"/>
    <property type="evidence" value="ECO:0007669"/>
    <property type="project" value="UniProtKB-UniRule"/>
</dbReference>
<dbReference type="Proteomes" id="UP001140206">
    <property type="component" value="Chromosome 2"/>
</dbReference>
<dbReference type="Pfam" id="PF06404">
    <property type="entry name" value="PSK"/>
    <property type="match status" value="1"/>
</dbReference>
<keyword evidence="8 10" id="KW-0221">Differentiation</keyword>
<dbReference type="AlphaFoldDB" id="A0AAV8FHE3"/>
<dbReference type="GO" id="GO:0030154">
    <property type="term" value="P:cell differentiation"/>
    <property type="evidence" value="ECO:0007669"/>
    <property type="project" value="UniProtKB-UniRule"/>
</dbReference>
<evidence type="ECO:0000256" key="11">
    <source>
        <dbReference type="SAM" id="MobiDB-lite"/>
    </source>
</evidence>
<dbReference type="GO" id="GO:0008283">
    <property type="term" value="P:cell population proliferation"/>
    <property type="evidence" value="ECO:0007669"/>
    <property type="project" value="UniProtKB-UniRule"/>
</dbReference>
<evidence type="ECO:0000256" key="12">
    <source>
        <dbReference type="SAM" id="Phobius"/>
    </source>
</evidence>
<keyword evidence="5 10" id="KW-0964">Secreted</keyword>
<evidence type="ECO:0000256" key="7">
    <source>
        <dbReference type="ARBA" id="ARBA00022729"/>
    </source>
</evidence>
<name>A0AAV8FHE3_9POAL</name>
<comment type="PTM">
    <text evidence="10">Sulfation is important for activity and for the binding to a putative membrane receptor.</text>
</comment>
<dbReference type="GO" id="GO:0005576">
    <property type="term" value="C:extracellular region"/>
    <property type="evidence" value="ECO:0007669"/>
    <property type="project" value="UniProtKB-SubCell"/>
</dbReference>
<feature type="transmembrane region" description="Helical" evidence="12">
    <location>
        <begin position="51"/>
        <end position="68"/>
    </location>
</feature>
<keyword evidence="9 10" id="KW-0339">Growth factor</keyword>
<comment type="similarity">
    <text evidence="3 10">Belongs to the phytosulfokine family.</text>
</comment>
<reference evidence="13" key="1">
    <citation type="submission" date="2022-08" db="EMBL/GenBank/DDBJ databases">
        <authorList>
            <person name="Marques A."/>
        </authorList>
    </citation>
    <scope>NUCLEOTIDE SEQUENCE</scope>
    <source>
        <strain evidence="13">RhyPub2mFocal</strain>
        <tissue evidence="13">Leaves</tissue>
    </source>
</reference>
<protein>
    <recommendedName>
        <fullName evidence="10">Phytosulfokine</fullName>
    </recommendedName>
    <component>
        <recommendedName>
            <fullName evidence="10">Phytosulfokine-alpha</fullName>
            <shortName evidence="10">PSK-alpha</shortName>
            <shortName evidence="10">Phytosulfokine-a</shortName>
        </recommendedName>
    </component>
    <component>
        <recommendedName>
            <fullName evidence="10">Phytosulfokine-beta</fullName>
            <shortName evidence="10">PSK-beta</shortName>
            <shortName evidence="10">Phytosulfokine-b</shortName>
        </recommendedName>
    </component>
</protein>
<evidence type="ECO:0000256" key="8">
    <source>
        <dbReference type="ARBA" id="ARBA00022782"/>
    </source>
</evidence>
<evidence type="ECO:0000256" key="4">
    <source>
        <dbReference type="ARBA" id="ARBA00022473"/>
    </source>
</evidence>
<evidence type="ECO:0000256" key="6">
    <source>
        <dbReference type="ARBA" id="ARBA00022641"/>
    </source>
</evidence>
<comment type="caution">
    <text evidence="13">The sequence shown here is derived from an EMBL/GenBank/DDBJ whole genome shotgun (WGS) entry which is preliminary data.</text>
</comment>
<organism evidence="13 14">
    <name type="scientific">Rhynchospora pubera</name>
    <dbReference type="NCBI Taxonomy" id="906938"/>
    <lineage>
        <taxon>Eukaryota</taxon>
        <taxon>Viridiplantae</taxon>
        <taxon>Streptophyta</taxon>
        <taxon>Embryophyta</taxon>
        <taxon>Tracheophyta</taxon>
        <taxon>Spermatophyta</taxon>
        <taxon>Magnoliopsida</taxon>
        <taxon>Liliopsida</taxon>
        <taxon>Poales</taxon>
        <taxon>Cyperaceae</taxon>
        <taxon>Cyperoideae</taxon>
        <taxon>Rhynchosporeae</taxon>
        <taxon>Rhynchospora</taxon>
    </lineage>
</organism>
<keyword evidence="4 10" id="KW-0217">Developmental protein</keyword>
<feature type="compositionally biased region" description="Basic and acidic residues" evidence="11">
    <location>
        <begin position="81"/>
        <end position="90"/>
    </location>
</feature>
<keyword evidence="7 10" id="KW-0732">Signal</keyword>
<dbReference type="PANTHER" id="PTHR33285">
    <property type="entry name" value="PHYTOSULFOKINES 3"/>
    <property type="match status" value="1"/>
</dbReference>
<comment type="subcellular location">
    <subcellularLocation>
        <location evidence="2 10">Secreted</location>
    </subcellularLocation>
</comment>
<sequence>MIELEVVAAGTARHAIKRRVGRDALNLLPTALLYPPPNELKRKQINAAMKPKFASIFLVTLLFLYASLSQGVRPFPTDSSTSRHAERNEEIDFDQEMCDKSEEECMMRRTLVAHTDYIYTQGNNN</sequence>
<evidence type="ECO:0000313" key="13">
    <source>
        <dbReference type="EMBL" id="KAJ4791064.1"/>
    </source>
</evidence>
<dbReference type="PANTHER" id="PTHR33285:SF55">
    <property type="entry name" value="PHYTOSULFOKINES 3"/>
    <property type="match status" value="1"/>
</dbReference>
<proteinExistence type="inferred from homology"/>
<evidence type="ECO:0000256" key="3">
    <source>
        <dbReference type="ARBA" id="ARBA00010781"/>
    </source>
</evidence>
<accession>A0AAV8FHE3</accession>
<evidence type="ECO:0000256" key="9">
    <source>
        <dbReference type="ARBA" id="ARBA00023030"/>
    </source>
</evidence>
<keyword evidence="14" id="KW-1185">Reference proteome</keyword>
<evidence type="ECO:0000256" key="2">
    <source>
        <dbReference type="ARBA" id="ARBA00004613"/>
    </source>
</evidence>
<gene>
    <name evidence="13" type="ORF">LUZ62_042310</name>
</gene>
<dbReference type="InterPro" id="IPR009438">
    <property type="entry name" value="Phytosulfokine"/>
</dbReference>
<evidence type="ECO:0000256" key="5">
    <source>
        <dbReference type="ARBA" id="ARBA00022525"/>
    </source>
</evidence>
<comment type="PTM">
    <text evidence="10">PSK-alpha is produced by endopeptidase digestion. PSK-beta is produced from PSK-alpha by exopeptidase digestion.</text>
</comment>